<evidence type="ECO:0000256" key="1">
    <source>
        <dbReference type="ARBA" id="ARBA00023235"/>
    </source>
</evidence>
<evidence type="ECO:0000313" key="5">
    <source>
        <dbReference type="Proteomes" id="UP001431209"/>
    </source>
</evidence>
<dbReference type="Gene3D" id="3.30.70.1560">
    <property type="entry name" value="Alpha-L RNA-binding motif"/>
    <property type="match status" value="1"/>
</dbReference>
<dbReference type="PANTHER" id="PTHR47683:SF2">
    <property type="entry name" value="RNA-BINDING S4 DOMAIN-CONTAINING PROTEIN"/>
    <property type="match status" value="1"/>
</dbReference>
<feature type="coiled-coil region" evidence="2">
    <location>
        <begin position="288"/>
        <end position="327"/>
    </location>
</feature>
<dbReference type="PANTHER" id="PTHR47683">
    <property type="entry name" value="PSEUDOURIDINE SYNTHASE FAMILY PROTEIN-RELATED"/>
    <property type="match status" value="1"/>
</dbReference>
<dbReference type="GO" id="GO:0009982">
    <property type="term" value="F:pseudouridine synthase activity"/>
    <property type="evidence" value="ECO:0007669"/>
    <property type="project" value="InterPro"/>
</dbReference>
<dbReference type="InterPro" id="IPR020094">
    <property type="entry name" value="TruA/RsuA/RluB/E/F_N"/>
</dbReference>
<dbReference type="Proteomes" id="UP001431209">
    <property type="component" value="Unassembled WGS sequence"/>
</dbReference>
<evidence type="ECO:0000256" key="3">
    <source>
        <dbReference type="SAM" id="MobiDB-lite"/>
    </source>
</evidence>
<dbReference type="GO" id="GO:0003723">
    <property type="term" value="F:RNA binding"/>
    <property type="evidence" value="ECO:0007669"/>
    <property type="project" value="InterPro"/>
</dbReference>
<proteinExistence type="predicted"/>
<dbReference type="Gene3D" id="3.30.70.580">
    <property type="entry name" value="Pseudouridine synthase I, catalytic domain, N-terminal subdomain"/>
    <property type="match status" value="1"/>
</dbReference>
<feature type="region of interest" description="Disordered" evidence="3">
    <location>
        <begin position="477"/>
        <end position="505"/>
    </location>
</feature>
<reference evidence="4 5" key="1">
    <citation type="submission" date="2024-03" db="EMBL/GenBank/DDBJ databases">
        <title>The Acrasis kona genome and developmental transcriptomes reveal deep origins of eukaryotic multicellular pathways.</title>
        <authorList>
            <person name="Sheikh S."/>
            <person name="Fu C.-J."/>
            <person name="Brown M.W."/>
            <person name="Baldauf S.L."/>
        </authorList>
    </citation>
    <scope>NUCLEOTIDE SEQUENCE [LARGE SCALE GENOMIC DNA]</scope>
    <source>
        <strain evidence="4 5">ATCC MYA-3509</strain>
    </source>
</reference>
<dbReference type="InterPro" id="IPR042092">
    <property type="entry name" value="PsdUridine_s_RsuA/RluB/E/F_cat"/>
</dbReference>
<sequence>MRRFQKLFYELGYCNRNGVGHLVRNNIITIDGKKIKTKDLKSIGRVDPDTVLVNGSPLMYQELVNIAFYKPENYRSDVIPLRTELFNEDLGEEFGNESTDDESDYYSEEEDENLPTITVENRIDLYRKKVEEFPLMWELFPEQFPFRRPILSVATPLSHTASGLMILTQYKQFKNLLQSVRTPIKRVYEVEVEEKFTGLEPDMFQVLRGDVKRSVNRLLDPPKFEIINETGHMARITLNDYKPDNIEQMMLSIRHVPVKIHRTQIGNLSIDDLGLESGQWSAMDQSHIDSILDQKRELVKRRERLEKDNKNRLHMKAKKEREALKRLEDFEFTYKIFEHNYETLIYEAIKEKYPDGNELESYAPTPLTLSPEEKRDLDIIDNSRKDEYDEFYDEYFLRGLNDLDDVPGAVHEELTEELKQLEDIPNKNRRQLHAVKTREDKLMKALNATKGPIRTTEMLVGPSGKIVDSEIAKLYSSKKSDTRQKTLPSGTTTTTKKSTSNKKKN</sequence>
<evidence type="ECO:0000256" key="2">
    <source>
        <dbReference type="SAM" id="Coils"/>
    </source>
</evidence>
<dbReference type="AlphaFoldDB" id="A0AAW2Z0D8"/>
<dbReference type="SUPFAM" id="SSF55120">
    <property type="entry name" value="Pseudouridine synthase"/>
    <property type="match status" value="1"/>
</dbReference>
<dbReference type="EMBL" id="JAOPGA020000886">
    <property type="protein sequence ID" value="KAL0482719.1"/>
    <property type="molecule type" value="Genomic_DNA"/>
</dbReference>
<accession>A0AAW2Z0D8</accession>
<keyword evidence="1" id="KW-0413">Isomerase</keyword>
<dbReference type="InterPro" id="IPR050343">
    <property type="entry name" value="RsuA_PseudoU_synthase"/>
</dbReference>
<name>A0AAW2Z0D8_9EUKA</name>
<organism evidence="4 5">
    <name type="scientific">Acrasis kona</name>
    <dbReference type="NCBI Taxonomy" id="1008807"/>
    <lineage>
        <taxon>Eukaryota</taxon>
        <taxon>Discoba</taxon>
        <taxon>Heterolobosea</taxon>
        <taxon>Tetramitia</taxon>
        <taxon>Eutetramitia</taxon>
        <taxon>Acrasidae</taxon>
        <taxon>Acrasis</taxon>
    </lineage>
</organism>
<dbReference type="GO" id="GO:0001522">
    <property type="term" value="P:pseudouridine synthesis"/>
    <property type="evidence" value="ECO:0007669"/>
    <property type="project" value="InterPro"/>
</dbReference>
<dbReference type="InterPro" id="IPR020103">
    <property type="entry name" value="PsdUridine_synth_cat_dom_sf"/>
</dbReference>
<feature type="region of interest" description="Disordered" evidence="3">
    <location>
        <begin position="92"/>
        <end position="111"/>
    </location>
</feature>
<comment type="caution">
    <text evidence="4">The sequence shown here is derived from an EMBL/GenBank/DDBJ whole genome shotgun (WGS) entry which is preliminary data.</text>
</comment>
<gene>
    <name evidence="4" type="ORF">AKO1_014278</name>
</gene>
<protein>
    <submittedName>
        <fullName evidence="4">RNA pseudouridine synthase</fullName>
    </submittedName>
</protein>
<keyword evidence="2" id="KW-0175">Coiled coil</keyword>
<evidence type="ECO:0000313" key="4">
    <source>
        <dbReference type="EMBL" id="KAL0482719.1"/>
    </source>
</evidence>
<keyword evidence="5" id="KW-1185">Reference proteome</keyword>